<evidence type="ECO:0000259" key="3">
    <source>
        <dbReference type="Pfam" id="PF00675"/>
    </source>
</evidence>
<accession>A0A8I1A609</accession>
<dbReference type="Proteomes" id="UP000633619">
    <property type="component" value="Unassembled WGS sequence"/>
</dbReference>
<evidence type="ECO:0000256" key="2">
    <source>
        <dbReference type="RuleBase" id="RU004447"/>
    </source>
</evidence>
<evidence type="ECO:0000313" key="5">
    <source>
        <dbReference type="EMBL" id="MBH8596372.1"/>
    </source>
</evidence>
<dbReference type="EMBL" id="JAECVW010000014">
    <property type="protein sequence ID" value="MBH8596372.1"/>
    <property type="molecule type" value="Genomic_DNA"/>
</dbReference>
<comment type="similarity">
    <text evidence="1 2">Belongs to the peptidase M16 family.</text>
</comment>
<dbReference type="PROSITE" id="PS00143">
    <property type="entry name" value="INSULINASE"/>
    <property type="match status" value="1"/>
</dbReference>
<dbReference type="InterPro" id="IPR007863">
    <property type="entry name" value="Peptidase_M16_C"/>
</dbReference>
<evidence type="ECO:0000313" key="6">
    <source>
        <dbReference type="Proteomes" id="UP000633619"/>
    </source>
</evidence>
<dbReference type="Gene3D" id="3.30.830.10">
    <property type="entry name" value="Metalloenzyme, LuxS/M16 peptidase-like"/>
    <property type="match status" value="2"/>
</dbReference>
<gene>
    <name evidence="5" type="ORF">I8U20_13790</name>
</gene>
<dbReference type="RefSeq" id="WP_181733021.1">
    <property type="nucleotide sequence ID" value="NZ_JACEIR010000016.1"/>
</dbReference>
<feature type="domain" description="Peptidase M16 C-terminal" evidence="4">
    <location>
        <begin position="166"/>
        <end position="338"/>
    </location>
</feature>
<evidence type="ECO:0000256" key="1">
    <source>
        <dbReference type="ARBA" id="ARBA00007261"/>
    </source>
</evidence>
<proteinExistence type="inferred from homology"/>
<dbReference type="PANTHER" id="PTHR11851:SF49">
    <property type="entry name" value="MITOCHONDRIAL-PROCESSING PEPTIDASE SUBUNIT ALPHA"/>
    <property type="match status" value="1"/>
</dbReference>
<dbReference type="GO" id="GO:0046872">
    <property type="term" value="F:metal ion binding"/>
    <property type="evidence" value="ECO:0007669"/>
    <property type="project" value="InterPro"/>
</dbReference>
<dbReference type="InterPro" id="IPR001431">
    <property type="entry name" value="Pept_M16_Zn_BS"/>
</dbReference>
<dbReference type="InterPro" id="IPR011765">
    <property type="entry name" value="Pept_M16_N"/>
</dbReference>
<dbReference type="Pfam" id="PF05193">
    <property type="entry name" value="Peptidase_M16_C"/>
    <property type="match status" value="1"/>
</dbReference>
<dbReference type="Pfam" id="PF00675">
    <property type="entry name" value="Peptidase_M16"/>
    <property type="match status" value="1"/>
</dbReference>
<sequence>MIVKHTLENGVRLVAEKIPHVRSVALGIWVGTGSENETLANNGISHFIEHMMFKGTKTRTAKEVAEAFDAIGGHVNAFTSKEITCYYAKVLDEHFLTALDVLSDMFFESVFDEGEIEKEKKVVLEEIYMVEDTPDDLVHDMLSEVSSGGHPLGYPVLGNAETVTSFRREDLFRYKNQFYVPSNVVVAIAGNLPDDYKERVEEAFSGHQGGMPVRSREVPVFTPDVKVKQKETEQTHLCIGLPGLAVGDDDFYTLVLLNNVLGGNMSSRLFQEIREERGLAYSVFSYHSAHRDTGLFAIYAGTKHGQENEVVEYIYQILDDLKTKGLTTDELHKAKEQLKGSLMLGLESTNNRMSRLGRNELLLNRQFTLDEIIKKVDKITLDGVNRLARKIFSSPMSLALISPDGKIPSSFRRNSIA</sequence>
<dbReference type="SUPFAM" id="SSF63411">
    <property type="entry name" value="LuxS/MPP-like metallohydrolase"/>
    <property type="match status" value="2"/>
</dbReference>
<comment type="caution">
    <text evidence="5">The sequence shown here is derived from an EMBL/GenBank/DDBJ whole genome shotgun (WGS) entry which is preliminary data.</text>
</comment>
<dbReference type="FunFam" id="3.30.830.10:FF:000008">
    <property type="entry name" value="Mitochondrial-processing peptidase subunit beta"/>
    <property type="match status" value="1"/>
</dbReference>
<dbReference type="InterPro" id="IPR011249">
    <property type="entry name" value="Metalloenz_LuxS/M16"/>
</dbReference>
<dbReference type="GO" id="GO:0006508">
    <property type="term" value="P:proteolysis"/>
    <property type="evidence" value="ECO:0007669"/>
    <property type="project" value="InterPro"/>
</dbReference>
<reference evidence="5 6" key="1">
    <citation type="submission" date="2020-12" db="EMBL/GenBank/DDBJ databases">
        <title>WGS of Thermoactinomyces spp.</title>
        <authorList>
            <person name="Cheng K."/>
        </authorList>
    </citation>
    <scope>NUCLEOTIDE SEQUENCE [LARGE SCALE GENOMIC DNA]</scope>
    <source>
        <strain evidence="6">CICC 10671\DSM 43846</strain>
    </source>
</reference>
<dbReference type="GO" id="GO:0004222">
    <property type="term" value="F:metalloendopeptidase activity"/>
    <property type="evidence" value="ECO:0007669"/>
    <property type="project" value="InterPro"/>
</dbReference>
<feature type="domain" description="Peptidase M16 N-terminal" evidence="3">
    <location>
        <begin position="13"/>
        <end position="158"/>
    </location>
</feature>
<evidence type="ECO:0000259" key="4">
    <source>
        <dbReference type="Pfam" id="PF05193"/>
    </source>
</evidence>
<dbReference type="PANTHER" id="PTHR11851">
    <property type="entry name" value="METALLOPROTEASE"/>
    <property type="match status" value="1"/>
</dbReference>
<keyword evidence="6" id="KW-1185">Reference proteome</keyword>
<name>A0A8I1A609_THEIN</name>
<protein>
    <submittedName>
        <fullName evidence="5">Insulinase family protein</fullName>
    </submittedName>
</protein>
<dbReference type="AlphaFoldDB" id="A0A8I1A609"/>
<dbReference type="InterPro" id="IPR050361">
    <property type="entry name" value="MPP/UQCRC_Complex"/>
</dbReference>
<organism evidence="5 6">
    <name type="scientific">Thermoactinomyces intermedius</name>
    <dbReference type="NCBI Taxonomy" id="2024"/>
    <lineage>
        <taxon>Bacteria</taxon>
        <taxon>Bacillati</taxon>
        <taxon>Bacillota</taxon>
        <taxon>Bacilli</taxon>
        <taxon>Bacillales</taxon>
        <taxon>Thermoactinomycetaceae</taxon>
        <taxon>Thermoactinomyces</taxon>
    </lineage>
</organism>